<organism evidence="2 3">
    <name type="scientific">Clostridium saccharobutylicum</name>
    <dbReference type="NCBI Taxonomy" id="169679"/>
    <lineage>
        <taxon>Bacteria</taxon>
        <taxon>Bacillati</taxon>
        <taxon>Bacillota</taxon>
        <taxon>Clostridia</taxon>
        <taxon>Eubacteriales</taxon>
        <taxon>Clostridiaceae</taxon>
        <taxon>Clostridium</taxon>
    </lineage>
</organism>
<dbReference type="Pfam" id="PF19092">
    <property type="entry name" value="DUF5780"/>
    <property type="match status" value="1"/>
</dbReference>
<dbReference type="PROSITE" id="PS51257">
    <property type="entry name" value="PROKAR_LIPOPROTEIN"/>
    <property type="match status" value="1"/>
</dbReference>
<dbReference type="InterPro" id="IPR043939">
    <property type="entry name" value="DUF5780"/>
</dbReference>
<evidence type="ECO:0000313" key="2">
    <source>
        <dbReference type="EMBL" id="OOM09088.1"/>
    </source>
</evidence>
<accession>A0A1S8MY14</accession>
<feature type="domain" description="DUF5780" evidence="1">
    <location>
        <begin position="189"/>
        <end position="295"/>
    </location>
</feature>
<evidence type="ECO:0000313" key="3">
    <source>
        <dbReference type="Proteomes" id="UP000191154"/>
    </source>
</evidence>
<protein>
    <recommendedName>
        <fullName evidence="1">DUF5780 domain-containing protein</fullName>
    </recommendedName>
</protein>
<reference evidence="2 3" key="1">
    <citation type="submission" date="2016-05" db="EMBL/GenBank/DDBJ databases">
        <title>Microbial solvent formation.</title>
        <authorList>
            <person name="Poehlein A."/>
            <person name="Montoya Solano J.D."/>
            <person name="Flitsch S."/>
            <person name="Krabben P."/>
            <person name="Duerre P."/>
            <person name="Daniel R."/>
        </authorList>
    </citation>
    <scope>NUCLEOTIDE SEQUENCE [LARGE SCALE GENOMIC DNA]</scope>
    <source>
        <strain evidence="2 3">L1-8</strain>
    </source>
</reference>
<dbReference type="EMBL" id="LZYZ01000007">
    <property type="protein sequence ID" value="OOM09088.1"/>
    <property type="molecule type" value="Genomic_DNA"/>
</dbReference>
<proteinExistence type="predicted"/>
<dbReference type="AlphaFoldDB" id="A0A1S8MY14"/>
<dbReference type="Proteomes" id="UP000191154">
    <property type="component" value="Unassembled WGS sequence"/>
</dbReference>
<gene>
    <name evidence="2" type="ORF">CLOSAC_33680</name>
</gene>
<dbReference type="RefSeq" id="WP_077866436.1">
    <property type="nucleotide sequence ID" value="NZ_LZYZ01000007.1"/>
</dbReference>
<comment type="caution">
    <text evidence="2">The sequence shown here is derived from an EMBL/GenBank/DDBJ whole genome shotgun (WGS) entry which is preliminary data.</text>
</comment>
<name>A0A1S8MY14_CLOSA</name>
<evidence type="ECO:0000259" key="1">
    <source>
        <dbReference type="Pfam" id="PF19092"/>
    </source>
</evidence>
<sequence>MKNSKKLILIILLVTTLTTGLIGCKTNFEKIQDNLNKDDYSDALNQIRRVSKAEDKSKLMDMLNNKVNDIKEQFMNGQIDGTLAISNLQKFKNIKGMEDTISNYIKEINALMDSQKGFADGQRGEKEQDYATALEGYSNVISSDSEHYEIAQVKFKELRNTVEAEAPATIEKTKIHVNNTSNKSLYPDQMQVIMNNKSQKTITKFTVGILGYDKNGNPIEIKNTQNDYTGYEFIGAGENISIVPGEVWGEQYGWNLANDHNIKTILACVKTLEFKDGSKWENPLYNIWLQEHKEKTLGT</sequence>